<evidence type="ECO:0000313" key="3">
    <source>
        <dbReference type="Proteomes" id="UP000015101"/>
    </source>
</evidence>
<name>T1EUZ2_HELRO</name>
<organism evidence="2 3">
    <name type="scientific">Helobdella robusta</name>
    <name type="common">Californian leech</name>
    <dbReference type="NCBI Taxonomy" id="6412"/>
    <lineage>
        <taxon>Eukaryota</taxon>
        <taxon>Metazoa</taxon>
        <taxon>Spiralia</taxon>
        <taxon>Lophotrochozoa</taxon>
        <taxon>Annelida</taxon>
        <taxon>Clitellata</taxon>
        <taxon>Hirudinea</taxon>
        <taxon>Rhynchobdellida</taxon>
        <taxon>Glossiphoniidae</taxon>
        <taxon>Helobdella</taxon>
    </lineage>
</organism>
<dbReference type="InParanoid" id="T1EUZ2"/>
<protein>
    <submittedName>
        <fullName evidence="1 2">Uncharacterized protein</fullName>
    </submittedName>
</protein>
<evidence type="ECO:0000313" key="2">
    <source>
        <dbReference type="EnsemblMetazoa" id="HelroP164128"/>
    </source>
</evidence>
<dbReference type="AlphaFoldDB" id="T1EUZ2"/>
<dbReference type="EMBL" id="KB097571">
    <property type="protein sequence ID" value="ESN94312.1"/>
    <property type="molecule type" value="Genomic_DNA"/>
</dbReference>
<dbReference type="EnsemblMetazoa" id="HelroT164128">
    <property type="protein sequence ID" value="HelroP164128"/>
    <property type="gene ID" value="HelroG164128"/>
</dbReference>
<gene>
    <name evidence="2" type="primary">20200392</name>
    <name evidence="1" type="ORF">HELRODRAFT_164128</name>
</gene>
<reference evidence="2" key="3">
    <citation type="submission" date="2015-06" db="UniProtKB">
        <authorList>
            <consortium name="EnsemblMetazoa"/>
        </authorList>
    </citation>
    <scope>IDENTIFICATION</scope>
</reference>
<dbReference type="RefSeq" id="XP_009027403.1">
    <property type="nucleotide sequence ID" value="XM_009029155.1"/>
</dbReference>
<dbReference type="Proteomes" id="UP000015101">
    <property type="component" value="Unassembled WGS sequence"/>
</dbReference>
<accession>T1EUZ2</accession>
<dbReference type="GeneID" id="20200392"/>
<keyword evidence="3" id="KW-1185">Reference proteome</keyword>
<dbReference type="HOGENOM" id="CLU_2266631_0_0_1"/>
<dbReference type="KEGG" id="hro:HELRODRAFT_164128"/>
<sequence>MAKDFKMKIVLTNSKIRISKKLKTLFIPYRRGGIPIVSQIERLDVDLSIGPLTINDCCSMTSDDPRGVSMLFYLAPCRLRYSYLDQIYFKEFNFGQKSQDAKN</sequence>
<dbReference type="CTD" id="20200392"/>
<reference evidence="3" key="1">
    <citation type="submission" date="2012-12" db="EMBL/GenBank/DDBJ databases">
        <authorList>
            <person name="Hellsten U."/>
            <person name="Grimwood J."/>
            <person name="Chapman J.A."/>
            <person name="Shapiro H."/>
            <person name="Aerts A."/>
            <person name="Otillar R.P."/>
            <person name="Terry A.Y."/>
            <person name="Boore J.L."/>
            <person name="Simakov O."/>
            <person name="Marletaz F."/>
            <person name="Cho S.-J."/>
            <person name="Edsinger-Gonzales E."/>
            <person name="Havlak P."/>
            <person name="Kuo D.-H."/>
            <person name="Larsson T."/>
            <person name="Lv J."/>
            <person name="Arendt D."/>
            <person name="Savage R."/>
            <person name="Osoegawa K."/>
            <person name="de Jong P."/>
            <person name="Lindberg D.R."/>
            <person name="Seaver E.C."/>
            <person name="Weisblat D.A."/>
            <person name="Putnam N.H."/>
            <person name="Grigoriev I.V."/>
            <person name="Rokhsar D.S."/>
        </authorList>
    </citation>
    <scope>NUCLEOTIDE SEQUENCE</scope>
</reference>
<dbReference type="EMBL" id="AMQM01001553">
    <property type="status" value="NOT_ANNOTATED_CDS"/>
    <property type="molecule type" value="Genomic_DNA"/>
</dbReference>
<proteinExistence type="predicted"/>
<evidence type="ECO:0000313" key="1">
    <source>
        <dbReference type="EMBL" id="ESN94312.1"/>
    </source>
</evidence>
<reference evidence="1 3" key="2">
    <citation type="journal article" date="2013" name="Nature">
        <title>Insights into bilaterian evolution from three spiralian genomes.</title>
        <authorList>
            <person name="Simakov O."/>
            <person name="Marletaz F."/>
            <person name="Cho S.J."/>
            <person name="Edsinger-Gonzales E."/>
            <person name="Havlak P."/>
            <person name="Hellsten U."/>
            <person name="Kuo D.H."/>
            <person name="Larsson T."/>
            <person name="Lv J."/>
            <person name="Arendt D."/>
            <person name="Savage R."/>
            <person name="Osoegawa K."/>
            <person name="de Jong P."/>
            <person name="Grimwood J."/>
            <person name="Chapman J.A."/>
            <person name="Shapiro H."/>
            <person name="Aerts A."/>
            <person name="Otillar R.P."/>
            <person name="Terry A.Y."/>
            <person name="Boore J.L."/>
            <person name="Grigoriev I.V."/>
            <person name="Lindberg D.R."/>
            <person name="Seaver E.C."/>
            <person name="Weisblat D.A."/>
            <person name="Putnam N.H."/>
            <person name="Rokhsar D.S."/>
        </authorList>
    </citation>
    <scope>NUCLEOTIDE SEQUENCE</scope>
</reference>